<dbReference type="Gene3D" id="3.30.40.10">
    <property type="entry name" value="Zinc/RING finger domain, C3HC4 (zinc finger)"/>
    <property type="match status" value="1"/>
</dbReference>
<comment type="caution">
    <text evidence="11">The sequence shown here is derived from an EMBL/GenBank/DDBJ whole genome shotgun (WGS) entry which is preliminary data.</text>
</comment>
<dbReference type="SUPFAM" id="SSF57850">
    <property type="entry name" value="RING/U-box"/>
    <property type="match status" value="1"/>
</dbReference>
<keyword evidence="2" id="KW-0963">Cytoplasm</keyword>
<dbReference type="PROSITE" id="PS50144">
    <property type="entry name" value="MATH"/>
    <property type="match status" value="1"/>
</dbReference>
<dbReference type="InterPro" id="IPR002083">
    <property type="entry name" value="MATH/TRAF_dom"/>
</dbReference>
<dbReference type="GO" id="GO:0005164">
    <property type="term" value="F:tumor necrosis factor receptor binding"/>
    <property type="evidence" value="ECO:0007669"/>
    <property type="project" value="TreeGrafter"/>
</dbReference>
<dbReference type="InterPro" id="IPR053003">
    <property type="entry name" value="TRIM_RBCC_E3_ubiq-ligases"/>
</dbReference>
<dbReference type="CDD" id="cd03773">
    <property type="entry name" value="MATH_TRIM37"/>
    <property type="match status" value="1"/>
</dbReference>
<feature type="compositionally biased region" description="Basic and acidic residues" evidence="7">
    <location>
        <begin position="516"/>
        <end position="529"/>
    </location>
</feature>
<sequence>MSSSSNGTASVESLAEVFRCFICMEKLRDARLCPHCSKLCCYPCIRRWLTDQRQQCPHCRATLRLHDLVNCRWAEEVTSQLDSLKVNEMCKQKREEKDKCEVHREKLSVFCSSCSKCICHQCALFNGSHAGHNFLQLDDVYQANISAVNEHIGQLKRRHVELICLIQDVERNVESVKAAKDERLRETRNAMHVMQAKLDEQLKIKLDALNGQRLQFSRETELIEHVLQDIEHRVSTSGKAEVIGKQQDLLNSIQMIYRKPMTSFVTTPVPCDFPSEIVPQYDSSTFVITNFSILRHNVDPIYSQPLHVNGLTWRLKVYPDGNGTVRGTYLSVFLELTNGLNEPSKYEYRVEMIHQLSKDPSKNIVREFASDFEIGECWGYNRFFLLDALISEGFLDTDNDILILRFQVRPPTYHQKCRDQQWYIANIENENHYLHNEIKLLREKIHFLASNKRRSLPSTEKNDNEEILSTSPIADNNINNYNNNINNNQRDNAGKTNIVDVTRRTDHEDEDDDDEHTSLESDPSYHMDSEELSSDDDDDDDEDDDENDIDVENALTENDVEEGPTCNITTFTLNDRSTPTEQSLHQRYSLIIASPAVRPNDVATTSTASTTTTTTTQTASSVANPDIITTDPVTLSVLSTDIDNIVQHAFDRWKNESMAMNNQPSIMNESLPFNNDDFLLADFLQRSENDQPHVVLRSSDNQPNISSLFRPIIQNSTNESTASSAATVIHAFHPQYQTSLNNLMLLNSQIQRSVSPSDLSPPQRPRNRHHHHRHSTTARRTQITPVAVNDEQQSSSDHNKNNL</sequence>
<dbReference type="GO" id="GO:0005778">
    <property type="term" value="C:peroxisomal membrane"/>
    <property type="evidence" value="ECO:0007669"/>
    <property type="project" value="TreeGrafter"/>
</dbReference>
<evidence type="ECO:0000256" key="2">
    <source>
        <dbReference type="ARBA" id="ARBA00022490"/>
    </source>
</evidence>
<dbReference type="PANTHER" id="PTHR36754:SF2">
    <property type="entry name" value="E3 UBIQUITIN-PROTEIN LIGASE TRIM37"/>
    <property type="match status" value="1"/>
</dbReference>
<dbReference type="GO" id="GO:0070842">
    <property type="term" value="P:aggresome assembly"/>
    <property type="evidence" value="ECO:0007669"/>
    <property type="project" value="TreeGrafter"/>
</dbReference>
<reference evidence="11" key="1">
    <citation type="submission" date="2021-02" db="EMBL/GenBank/DDBJ databases">
        <authorList>
            <person name="Nowell W R."/>
        </authorList>
    </citation>
    <scope>NUCLEOTIDE SEQUENCE</scope>
</reference>
<feature type="region of interest" description="Disordered" evidence="7">
    <location>
        <begin position="454"/>
        <end position="580"/>
    </location>
</feature>
<evidence type="ECO:0000259" key="10">
    <source>
        <dbReference type="PROSITE" id="PS50144"/>
    </source>
</evidence>
<dbReference type="Pfam" id="PF22486">
    <property type="entry name" value="MATH_2"/>
    <property type="match status" value="1"/>
</dbReference>
<dbReference type="SMART" id="SM00061">
    <property type="entry name" value="MATH"/>
    <property type="match status" value="1"/>
</dbReference>
<dbReference type="SUPFAM" id="SSF57845">
    <property type="entry name" value="B-box zinc-binding domain"/>
    <property type="match status" value="1"/>
</dbReference>
<dbReference type="Proteomes" id="UP000663842">
    <property type="component" value="Unassembled WGS sequence"/>
</dbReference>
<dbReference type="PROSITE" id="PS50089">
    <property type="entry name" value="ZF_RING_2"/>
    <property type="match status" value="1"/>
</dbReference>
<dbReference type="InterPro" id="IPR013083">
    <property type="entry name" value="Znf_RING/FYVE/PHD"/>
</dbReference>
<organism evidence="11 13">
    <name type="scientific">Rotaria magnacalcarata</name>
    <dbReference type="NCBI Taxonomy" id="392030"/>
    <lineage>
        <taxon>Eukaryota</taxon>
        <taxon>Metazoa</taxon>
        <taxon>Spiralia</taxon>
        <taxon>Gnathifera</taxon>
        <taxon>Rotifera</taxon>
        <taxon>Eurotatoria</taxon>
        <taxon>Bdelloidea</taxon>
        <taxon>Philodinida</taxon>
        <taxon>Philodinidae</taxon>
        <taxon>Rotaria</taxon>
    </lineage>
</organism>
<feature type="domain" description="RING-type" evidence="8">
    <location>
        <begin position="20"/>
        <end position="60"/>
    </location>
</feature>
<evidence type="ECO:0000256" key="5">
    <source>
        <dbReference type="ARBA" id="ARBA00022833"/>
    </source>
</evidence>
<evidence type="ECO:0000259" key="8">
    <source>
        <dbReference type="PROSITE" id="PS50089"/>
    </source>
</evidence>
<dbReference type="GO" id="GO:0051865">
    <property type="term" value="P:protein autoubiquitination"/>
    <property type="evidence" value="ECO:0007669"/>
    <property type="project" value="TreeGrafter"/>
</dbReference>
<name>A0A816VPS1_9BILA</name>
<dbReference type="GO" id="GO:0031625">
    <property type="term" value="F:ubiquitin protein ligase binding"/>
    <property type="evidence" value="ECO:0007669"/>
    <property type="project" value="TreeGrafter"/>
</dbReference>
<dbReference type="Proteomes" id="UP000663887">
    <property type="component" value="Unassembled WGS sequence"/>
</dbReference>
<feature type="compositionally biased region" description="Low complexity" evidence="7">
    <location>
        <begin position="476"/>
        <end position="488"/>
    </location>
</feature>
<dbReference type="InterPro" id="IPR001841">
    <property type="entry name" value="Znf_RING"/>
</dbReference>
<dbReference type="CDD" id="cd19779">
    <property type="entry name" value="Bbox2_TRIM37_C-VIII"/>
    <property type="match status" value="1"/>
</dbReference>
<dbReference type="Gene3D" id="3.30.160.60">
    <property type="entry name" value="Classic Zinc Finger"/>
    <property type="match status" value="1"/>
</dbReference>
<dbReference type="SMART" id="SM00336">
    <property type="entry name" value="BBOX"/>
    <property type="match status" value="1"/>
</dbReference>
<comment type="subcellular location">
    <subcellularLocation>
        <location evidence="1">Cytoplasm</location>
    </subcellularLocation>
</comment>
<feature type="compositionally biased region" description="Basic residues" evidence="7">
    <location>
        <begin position="765"/>
        <end position="777"/>
    </location>
</feature>
<evidence type="ECO:0000256" key="4">
    <source>
        <dbReference type="ARBA" id="ARBA00022771"/>
    </source>
</evidence>
<evidence type="ECO:0008006" key="14">
    <source>
        <dbReference type="Google" id="ProtNLM"/>
    </source>
</evidence>
<dbReference type="AlphaFoldDB" id="A0A816VPS1"/>
<dbReference type="Gene3D" id="2.60.210.10">
    <property type="entry name" value="Apoptosis, Tumor Necrosis Factor Receptor Associated Protein 2, Chain A"/>
    <property type="match status" value="1"/>
</dbReference>
<dbReference type="Pfam" id="PF00643">
    <property type="entry name" value="zf-B_box"/>
    <property type="match status" value="1"/>
</dbReference>
<dbReference type="GO" id="GO:0006513">
    <property type="term" value="P:protein monoubiquitination"/>
    <property type="evidence" value="ECO:0007669"/>
    <property type="project" value="TreeGrafter"/>
</dbReference>
<feature type="compositionally biased region" description="Acidic residues" evidence="7">
    <location>
        <begin position="530"/>
        <end position="551"/>
    </location>
</feature>
<dbReference type="EMBL" id="CAJNRG010010508">
    <property type="protein sequence ID" value="CAF2123425.1"/>
    <property type="molecule type" value="Genomic_DNA"/>
</dbReference>
<dbReference type="GO" id="GO:0061630">
    <property type="term" value="F:ubiquitin protein ligase activity"/>
    <property type="evidence" value="ECO:0007669"/>
    <property type="project" value="TreeGrafter"/>
</dbReference>
<protein>
    <recommendedName>
        <fullName evidence="14">E3 ubiquitin-protein ligase TRIM37-like</fullName>
    </recommendedName>
</protein>
<proteinExistence type="predicted"/>
<keyword evidence="3" id="KW-0479">Metal-binding</keyword>
<dbReference type="PROSITE" id="PS50119">
    <property type="entry name" value="ZF_BBOX"/>
    <property type="match status" value="1"/>
</dbReference>
<dbReference type="InterPro" id="IPR000315">
    <property type="entry name" value="Znf_B-box"/>
</dbReference>
<evidence type="ECO:0000256" key="1">
    <source>
        <dbReference type="ARBA" id="ARBA00004496"/>
    </source>
</evidence>
<evidence type="ECO:0000313" key="12">
    <source>
        <dbReference type="EMBL" id="CAF4004363.1"/>
    </source>
</evidence>
<accession>A0A816VPS1</accession>
<evidence type="ECO:0000259" key="9">
    <source>
        <dbReference type="PROSITE" id="PS50119"/>
    </source>
</evidence>
<evidence type="ECO:0000256" key="3">
    <source>
        <dbReference type="ARBA" id="ARBA00022723"/>
    </source>
</evidence>
<dbReference type="InterPro" id="IPR008974">
    <property type="entry name" value="TRAF-like"/>
</dbReference>
<evidence type="ECO:0000256" key="6">
    <source>
        <dbReference type="PROSITE-ProRule" id="PRU00024"/>
    </source>
</evidence>
<dbReference type="PANTHER" id="PTHR36754">
    <property type="entry name" value="E3 UBIQUITIN-PROTEIN LIGASE TRIM37"/>
    <property type="match status" value="1"/>
</dbReference>
<dbReference type="GO" id="GO:0008270">
    <property type="term" value="F:zinc ion binding"/>
    <property type="evidence" value="ECO:0007669"/>
    <property type="project" value="UniProtKB-KW"/>
</dbReference>
<feature type="domain" description="B box-type" evidence="9">
    <location>
        <begin position="95"/>
        <end position="137"/>
    </location>
</feature>
<dbReference type="SUPFAM" id="SSF49599">
    <property type="entry name" value="TRAF domain-like"/>
    <property type="match status" value="1"/>
</dbReference>
<dbReference type="CDD" id="cd16619">
    <property type="entry name" value="mRING-HC-C4C4_TRIM37_C-VIII"/>
    <property type="match status" value="1"/>
</dbReference>
<dbReference type="GO" id="GO:0016235">
    <property type="term" value="C:aggresome"/>
    <property type="evidence" value="ECO:0007669"/>
    <property type="project" value="TreeGrafter"/>
</dbReference>
<dbReference type="EMBL" id="CAJOBF010002027">
    <property type="protein sequence ID" value="CAF4004363.1"/>
    <property type="molecule type" value="Genomic_DNA"/>
</dbReference>
<keyword evidence="4 6" id="KW-0863">Zinc-finger</keyword>
<feature type="region of interest" description="Disordered" evidence="7">
    <location>
        <begin position="752"/>
        <end position="803"/>
    </location>
</feature>
<evidence type="ECO:0000313" key="11">
    <source>
        <dbReference type="EMBL" id="CAF2123425.1"/>
    </source>
</evidence>
<feature type="domain" description="MATH" evidence="10">
    <location>
        <begin position="281"/>
        <end position="406"/>
    </location>
</feature>
<evidence type="ECO:0000313" key="13">
    <source>
        <dbReference type="Proteomes" id="UP000663887"/>
    </source>
</evidence>
<evidence type="ECO:0000256" key="7">
    <source>
        <dbReference type="SAM" id="MobiDB-lite"/>
    </source>
</evidence>
<keyword evidence="5" id="KW-0862">Zinc</keyword>
<dbReference type="InterPro" id="IPR037299">
    <property type="entry name" value="TRIM37_MATH"/>
</dbReference>
<gene>
    <name evidence="12" type="ORF">UXM345_LOCUS16373</name>
    <name evidence="11" type="ORF">XDN619_LOCUS23224</name>
</gene>
<feature type="compositionally biased region" description="Polar residues" evidence="7">
    <location>
        <begin position="566"/>
        <end position="580"/>
    </location>
</feature>